<organism evidence="4 5">
    <name type="scientific">Helicocarpus griseus UAMH5409</name>
    <dbReference type="NCBI Taxonomy" id="1447875"/>
    <lineage>
        <taxon>Eukaryota</taxon>
        <taxon>Fungi</taxon>
        <taxon>Dikarya</taxon>
        <taxon>Ascomycota</taxon>
        <taxon>Pezizomycotina</taxon>
        <taxon>Eurotiomycetes</taxon>
        <taxon>Eurotiomycetidae</taxon>
        <taxon>Onygenales</taxon>
        <taxon>Ajellomycetaceae</taxon>
        <taxon>Helicocarpus</taxon>
    </lineage>
</organism>
<keyword evidence="2" id="KW-0665">Pyrimidine biosynthesis</keyword>
<dbReference type="EMBL" id="PDNB01000145">
    <property type="protein sequence ID" value="PGH03624.1"/>
    <property type="molecule type" value="Genomic_DNA"/>
</dbReference>
<feature type="compositionally biased region" description="Polar residues" evidence="3">
    <location>
        <begin position="408"/>
        <end position="422"/>
    </location>
</feature>
<comment type="pathway">
    <text evidence="1">Pyrimidine metabolism; UMP biosynthesis via de novo pathway.</text>
</comment>
<dbReference type="InterPro" id="IPR013785">
    <property type="entry name" value="Aldolase_TIM"/>
</dbReference>
<dbReference type="AlphaFoldDB" id="A0A2B7WW70"/>
<evidence type="ECO:0000256" key="1">
    <source>
        <dbReference type="ARBA" id="ARBA00004725"/>
    </source>
</evidence>
<accession>A0A2B7WW70</accession>
<dbReference type="GO" id="GO:0004588">
    <property type="term" value="F:orotate phosphoribosyltransferase activity"/>
    <property type="evidence" value="ECO:0007669"/>
    <property type="project" value="TreeGrafter"/>
</dbReference>
<dbReference type="GO" id="GO:0006222">
    <property type="term" value="P:UMP biosynthetic process"/>
    <property type="evidence" value="ECO:0007669"/>
    <property type="project" value="TreeGrafter"/>
</dbReference>
<evidence type="ECO:0000313" key="4">
    <source>
        <dbReference type="EMBL" id="PGH03624.1"/>
    </source>
</evidence>
<evidence type="ECO:0000313" key="5">
    <source>
        <dbReference type="Proteomes" id="UP000223968"/>
    </source>
</evidence>
<evidence type="ECO:0000256" key="2">
    <source>
        <dbReference type="ARBA" id="ARBA00022975"/>
    </source>
</evidence>
<dbReference type="OrthoDB" id="10263753at2759"/>
<feature type="region of interest" description="Disordered" evidence="3">
    <location>
        <begin position="231"/>
        <end position="272"/>
    </location>
</feature>
<keyword evidence="5" id="KW-1185">Reference proteome</keyword>
<dbReference type="PANTHER" id="PTHR19278">
    <property type="entry name" value="OROTATE PHOSPHORIBOSYLTRANSFERASE"/>
    <property type="match status" value="1"/>
</dbReference>
<feature type="compositionally biased region" description="Polar residues" evidence="3">
    <location>
        <begin position="231"/>
        <end position="240"/>
    </location>
</feature>
<dbReference type="Gene3D" id="3.20.20.70">
    <property type="entry name" value="Aldolase class I"/>
    <property type="match status" value="1"/>
</dbReference>
<dbReference type="PANTHER" id="PTHR19278:SF9">
    <property type="entry name" value="URIDINE 5'-MONOPHOSPHATE SYNTHASE"/>
    <property type="match status" value="1"/>
</dbReference>
<feature type="region of interest" description="Disordered" evidence="3">
    <location>
        <begin position="399"/>
        <end position="422"/>
    </location>
</feature>
<name>A0A2B7WW70_9EURO</name>
<dbReference type="GO" id="GO:0019856">
    <property type="term" value="P:pyrimidine nucleobase biosynthetic process"/>
    <property type="evidence" value="ECO:0007669"/>
    <property type="project" value="TreeGrafter"/>
</dbReference>
<feature type="compositionally biased region" description="Acidic residues" evidence="3">
    <location>
        <begin position="249"/>
        <end position="260"/>
    </location>
</feature>
<gene>
    <name evidence="4" type="ORF">AJ79_07316</name>
</gene>
<comment type="caution">
    <text evidence="4">The sequence shown here is derived from an EMBL/GenBank/DDBJ whole genome shotgun (WGS) entry which is preliminary data.</text>
</comment>
<proteinExistence type="predicted"/>
<dbReference type="STRING" id="1447875.A0A2B7WW70"/>
<evidence type="ECO:0000256" key="3">
    <source>
        <dbReference type="SAM" id="MobiDB-lite"/>
    </source>
</evidence>
<feature type="compositionally biased region" description="Pro residues" evidence="3">
    <location>
        <begin position="263"/>
        <end position="272"/>
    </location>
</feature>
<reference evidence="4 5" key="1">
    <citation type="submission" date="2017-10" db="EMBL/GenBank/DDBJ databases">
        <title>Comparative genomics in systemic dimorphic fungi from Ajellomycetaceae.</title>
        <authorList>
            <person name="Munoz J.F."/>
            <person name="Mcewen J.G."/>
            <person name="Clay O.K."/>
            <person name="Cuomo C.A."/>
        </authorList>
    </citation>
    <scope>NUCLEOTIDE SEQUENCE [LARGE SCALE GENOMIC DNA]</scope>
    <source>
        <strain evidence="4 5">UAMH5409</strain>
    </source>
</reference>
<feature type="region of interest" description="Disordered" evidence="3">
    <location>
        <begin position="326"/>
        <end position="358"/>
    </location>
</feature>
<protein>
    <submittedName>
        <fullName evidence="4">Uncharacterized protein</fullName>
    </submittedName>
</protein>
<dbReference type="Proteomes" id="UP000223968">
    <property type="component" value="Unassembled WGS sequence"/>
</dbReference>
<feature type="region of interest" description="Disordered" evidence="3">
    <location>
        <begin position="174"/>
        <end position="205"/>
    </location>
</feature>
<sequence>MDTPSQDGSSNAITSYLRSLRRLKTSLPHGQLICVSASPNISTMAALLRLANAVGPFIAVLQVHADIIDDWSQEAVRKLSFLAKKYGFLIWEGGRVLNVQKRFGKLQGMSSEEIDRDIDLARKRYTKGVISVAAWAGLASTWVFAPEGQGNGGDRLVPTLRRAARETVAVLTRSVQTEISGGSKHQDIQNGADSDDEDNKELRNGSSLGDSLYSFSALRKGSAISLTQTITQHTEPSASELSVVGENPYSDDEEDPDSDDTPSSPPLYPSPPLLSRGLVLCLPATDDPAFSQEYRQATIATAEAHSNFVIGFVTGESWVEASQITTITGSQPNSSNPESEDEDEDDSNGKGSGEPPCVLFAPLESDHILFPGSENMSPSTEQAMESAIANSVQVYLNVNNGASGGPSPRSSIFPSPQRPASTSAVQHQQINTLHQLVARAIAVRDAKARANGSRFSNQQQTPVEDGTERLCIPIITMNA</sequence>